<organism evidence="1 2">
    <name type="scientific">Cupriavidus taiwanensis</name>
    <dbReference type="NCBI Taxonomy" id="164546"/>
    <lineage>
        <taxon>Bacteria</taxon>
        <taxon>Pseudomonadati</taxon>
        <taxon>Pseudomonadota</taxon>
        <taxon>Betaproteobacteria</taxon>
        <taxon>Burkholderiales</taxon>
        <taxon>Burkholderiaceae</taxon>
        <taxon>Cupriavidus</taxon>
    </lineage>
</organism>
<dbReference type="Proteomes" id="UP000256805">
    <property type="component" value="Unassembled WGS sequence"/>
</dbReference>
<proteinExistence type="predicted"/>
<evidence type="ECO:0000313" key="1">
    <source>
        <dbReference type="EMBL" id="SPR99779.1"/>
    </source>
</evidence>
<evidence type="ECO:0000313" key="2">
    <source>
        <dbReference type="Proteomes" id="UP000256805"/>
    </source>
</evidence>
<gene>
    <name evidence="1" type="ORF">CBM2634_B100172</name>
</gene>
<name>A0A375J4M8_9BURK</name>
<protein>
    <submittedName>
        <fullName evidence="1">Uncharacterized protein</fullName>
    </submittedName>
</protein>
<reference evidence="1 2" key="1">
    <citation type="submission" date="2018-01" db="EMBL/GenBank/DDBJ databases">
        <authorList>
            <person name="Gaut B.S."/>
            <person name="Morton B.R."/>
            <person name="Clegg M.T."/>
            <person name="Duvall M.R."/>
        </authorList>
    </citation>
    <scope>NUCLEOTIDE SEQUENCE [LARGE SCALE GENOMIC DNA]</scope>
    <source>
        <strain evidence="1">Cupriavidus taiwanensis cmp 52</strain>
    </source>
</reference>
<accession>A0A375J4M8</accession>
<sequence length="149" mass="16541">MDSTMKRLITPILSAIIGAIAGTSLVHKLEHDEVPRIHKLQYPLLLTGGSSDSPAAILPRGTSLYLDRAFPEGFVRYKVYINVEGTKLDTREATEKFWLDQLTATPLDKESLHSLLARFPLGKDDFSAALASGQLTKEEIRDLLRAYSD</sequence>
<dbReference type="EMBL" id="OVTA01000033">
    <property type="protein sequence ID" value="SPR99779.1"/>
    <property type="molecule type" value="Genomic_DNA"/>
</dbReference>
<dbReference type="AlphaFoldDB" id="A0A375J4M8"/>